<keyword evidence="2" id="KW-0145">Chemotaxis</keyword>
<keyword evidence="7" id="KW-1015">Disulfide bond</keyword>
<dbReference type="PANTHER" id="PTHR24225">
    <property type="entry name" value="CHEMOTACTIC RECEPTOR"/>
    <property type="match status" value="1"/>
</dbReference>
<dbReference type="Ensembl" id="ENSLOCT00000021708.1">
    <property type="protein sequence ID" value="ENSLOCP00000021671.1"/>
    <property type="gene ID" value="ENSLOCG00000017566.1"/>
</dbReference>
<dbReference type="GO" id="GO:0004878">
    <property type="term" value="F:complement component C5a receptor activity"/>
    <property type="evidence" value="ECO:0000318"/>
    <property type="project" value="GO_Central"/>
</dbReference>
<dbReference type="HOGENOM" id="CLU_009579_8_0_1"/>
<evidence type="ECO:0000256" key="1">
    <source>
        <dbReference type="ARBA" id="ARBA00004141"/>
    </source>
</evidence>
<dbReference type="GeneTree" id="ENSGT01140000282544"/>
<dbReference type="EMBL" id="AHAT01023677">
    <property type="status" value="NOT_ANNOTATED_CDS"/>
    <property type="molecule type" value="Genomic_DNA"/>
</dbReference>
<evidence type="ECO:0000256" key="3">
    <source>
        <dbReference type="ARBA" id="ARBA00022692"/>
    </source>
</evidence>
<dbReference type="FunFam" id="1.20.1070.10:FF:000034">
    <property type="entry name" value="G-protein coupled receptor 1"/>
    <property type="match status" value="1"/>
</dbReference>
<dbReference type="PRINTS" id="PR00237">
    <property type="entry name" value="GPCRRHODOPSN"/>
</dbReference>
<evidence type="ECO:0000313" key="15">
    <source>
        <dbReference type="Proteomes" id="UP000018468"/>
    </source>
</evidence>
<dbReference type="OrthoDB" id="9835842at2759"/>
<dbReference type="SUPFAM" id="SSF81321">
    <property type="entry name" value="Family A G protein-coupled receptor-like"/>
    <property type="match status" value="1"/>
</dbReference>
<keyword evidence="6 12" id="KW-0472">Membrane</keyword>
<dbReference type="InParanoid" id="W5NM12"/>
<feature type="compositionally biased region" description="Polar residues" evidence="11">
    <location>
        <begin position="336"/>
        <end position="345"/>
    </location>
</feature>
<keyword evidence="3 12" id="KW-0812">Transmembrane</keyword>
<feature type="transmembrane region" description="Helical" evidence="12">
    <location>
        <begin position="44"/>
        <end position="68"/>
    </location>
</feature>
<dbReference type="KEGG" id="loc:102691665"/>
<dbReference type="eggNOG" id="ENOG502R35Z">
    <property type="taxonomic scope" value="Eukaryota"/>
</dbReference>
<evidence type="ECO:0000256" key="7">
    <source>
        <dbReference type="ARBA" id="ARBA00023157"/>
    </source>
</evidence>
<feature type="domain" description="G-protein coupled receptors family 1 profile" evidence="13">
    <location>
        <begin position="60"/>
        <end position="303"/>
    </location>
</feature>
<comment type="subcellular location">
    <subcellularLocation>
        <location evidence="1">Membrane</location>
        <topology evidence="1">Multi-pass membrane protein</topology>
    </subcellularLocation>
</comment>
<dbReference type="PRINTS" id="PR00526">
    <property type="entry name" value="FMETLEUPHER"/>
</dbReference>
<dbReference type="InterPro" id="IPR000826">
    <property type="entry name" value="Formyl_rcpt-rel"/>
</dbReference>
<evidence type="ECO:0000256" key="2">
    <source>
        <dbReference type="ARBA" id="ARBA00022500"/>
    </source>
</evidence>
<name>W5NM12_LEPOC</name>
<dbReference type="Proteomes" id="UP000018468">
    <property type="component" value="Linkage group LG2"/>
</dbReference>
<dbReference type="FunCoup" id="W5NM12">
    <property type="interactions" value="2"/>
</dbReference>
<accession>W5NM12</accession>
<dbReference type="Gene3D" id="1.20.1070.10">
    <property type="entry name" value="Rhodopsin 7-helix transmembrane proteins"/>
    <property type="match status" value="1"/>
</dbReference>
<keyword evidence="5" id="KW-0297">G-protein coupled receptor</keyword>
<dbReference type="GO" id="GO:0007200">
    <property type="term" value="P:phospholipase C-activating G protein-coupled receptor signaling pathway"/>
    <property type="evidence" value="ECO:0000318"/>
    <property type="project" value="GO_Central"/>
</dbReference>
<keyword evidence="8" id="KW-0675">Receptor</keyword>
<sequence>MNNFSYTADGSNYSIAFNQSDYDDWDNYSDWSSDSSSPFGKEQLIFMVIYSLVLLLGVPGNTLVIWISGFRMKRSVNTTWFLNLAVADLLCCLSLPFLISTLAMDYHWPFGNVACKVINALIFLNMFCSIFLLTVISLDRLLLVSRPVWCQNWRTAAKAQWVCLLVWVLALLFCTPLFIYRVELHDPLANKILCHSSYSDSEGVGFAVLRFLVGFLGPFVVIVMCHYVVYTKANQGRSKSHKTLRVICAVVLGFFVCWFPYHIVGFFLALTPSNSPQMFYIRQADIFCLCLAYLNSCLNPLLYVCVGRSFKDSLRRSLKSVMVNFLSEDSHKASLSGPSMTTMTSDKPRENLC</sequence>
<proteinExistence type="inferred from homology"/>
<evidence type="ECO:0000256" key="10">
    <source>
        <dbReference type="ARBA" id="ARBA00025736"/>
    </source>
</evidence>
<feature type="transmembrane region" description="Helical" evidence="12">
    <location>
        <begin position="159"/>
        <end position="180"/>
    </location>
</feature>
<protein>
    <submittedName>
        <fullName evidence="14">Complement C5a receptor 1</fullName>
    </submittedName>
</protein>
<dbReference type="InterPro" id="IPR000276">
    <property type="entry name" value="GPCR_Rhodpsn"/>
</dbReference>
<evidence type="ECO:0000256" key="4">
    <source>
        <dbReference type="ARBA" id="ARBA00022989"/>
    </source>
</evidence>
<evidence type="ECO:0000256" key="12">
    <source>
        <dbReference type="SAM" id="Phobius"/>
    </source>
</evidence>
<dbReference type="GO" id="GO:0006954">
    <property type="term" value="P:inflammatory response"/>
    <property type="evidence" value="ECO:0000318"/>
    <property type="project" value="GO_Central"/>
</dbReference>
<evidence type="ECO:0000256" key="6">
    <source>
        <dbReference type="ARBA" id="ARBA00023136"/>
    </source>
</evidence>
<dbReference type="PROSITE" id="PS50262">
    <property type="entry name" value="G_PROTEIN_RECEP_F1_2"/>
    <property type="match status" value="1"/>
</dbReference>
<dbReference type="GO" id="GO:0006935">
    <property type="term" value="P:chemotaxis"/>
    <property type="evidence" value="ECO:0007669"/>
    <property type="project" value="UniProtKB-KW"/>
</dbReference>
<dbReference type="Bgee" id="ENSLOCG00000017566">
    <property type="expression patterns" value="Expressed in bone element and 11 other cell types or tissues"/>
</dbReference>
<dbReference type="GO" id="GO:0002430">
    <property type="term" value="P:complement receptor mediated signaling pathway"/>
    <property type="evidence" value="ECO:0000318"/>
    <property type="project" value="GO_Central"/>
</dbReference>
<evidence type="ECO:0000259" key="13">
    <source>
        <dbReference type="PROSITE" id="PS50262"/>
    </source>
</evidence>
<dbReference type="PANTHER" id="PTHR24225:SF56">
    <property type="entry name" value="C5A ANAPHYLATOXIN CHEMOTACTIC RECEPTOR 1"/>
    <property type="match status" value="1"/>
</dbReference>
<dbReference type="GeneID" id="102691665"/>
<comment type="similarity">
    <text evidence="10">Belongs to the chemokine-like receptor (CMKLR) family.</text>
</comment>
<evidence type="ECO:0000256" key="8">
    <source>
        <dbReference type="ARBA" id="ARBA00023170"/>
    </source>
</evidence>
<dbReference type="OMA" id="VAVWCLA"/>
<dbReference type="InterPro" id="IPR017452">
    <property type="entry name" value="GPCR_Rhodpsn_7TM"/>
</dbReference>
<evidence type="ECO:0000256" key="9">
    <source>
        <dbReference type="ARBA" id="ARBA00023224"/>
    </source>
</evidence>
<feature type="transmembrane region" description="Helical" evidence="12">
    <location>
        <begin position="207"/>
        <end position="231"/>
    </location>
</feature>
<feature type="transmembrane region" description="Helical" evidence="12">
    <location>
        <begin position="80"/>
        <end position="98"/>
    </location>
</feature>
<dbReference type="STRING" id="7918.ENSLOCP00000021671"/>
<dbReference type="GO" id="GO:0005886">
    <property type="term" value="C:plasma membrane"/>
    <property type="evidence" value="ECO:0000318"/>
    <property type="project" value="GO_Central"/>
</dbReference>
<feature type="transmembrane region" description="Helical" evidence="12">
    <location>
        <begin position="243"/>
        <end position="264"/>
    </location>
</feature>
<dbReference type="AlphaFoldDB" id="W5NM12"/>
<feature type="region of interest" description="Disordered" evidence="11">
    <location>
        <begin position="331"/>
        <end position="353"/>
    </location>
</feature>
<dbReference type="Pfam" id="PF00001">
    <property type="entry name" value="7tm_1"/>
    <property type="match status" value="1"/>
</dbReference>
<keyword evidence="4 12" id="KW-1133">Transmembrane helix</keyword>
<dbReference type="GO" id="GO:0007204">
    <property type="term" value="P:positive regulation of cytosolic calcium ion concentration"/>
    <property type="evidence" value="ECO:0000318"/>
    <property type="project" value="GO_Central"/>
</dbReference>
<evidence type="ECO:0000256" key="11">
    <source>
        <dbReference type="SAM" id="MobiDB-lite"/>
    </source>
</evidence>
<evidence type="ECO:0000256" key="5">
    <source>
        <dbReference type="ARBA" id="ARBA00023040"/>
    </source>
</evidence>
<evidence type="ECO:0000313" key="14">
    <source>
        <dbReference type="Ensembl" id="ENSLOCP00000021671.1"/>
    </source>
</evidence>
<feature type="transmembrane region" description="Helical" evidence="12">
    <location>
        <begin position="284"/>
        <end position="306"/>
    </location>
</feature>
<keyword evidence="9" id="KW-0807">Transducer</keyword>
<organism evidence="14 15">
    <name type="scientific">Lepisosteus oculatus</name>
    <name type="common">Spotted gar</name>
    <dbReference type="NCBI Taxonomy" id="7918"/>
    <lineage>
        <taxon>Eukaryota</taxon>
        <taxon>Metazoa</taxon>
        <taxon>Chordata</taxon>
        <taxon>Craniata</taxon>
        <taxon>Vertebrata</taxon>
        <taxon>Euteleostomi</taxon>
        <taxon>Actinopterygii</taxon>
        <taxon>Neopterygii</taxon>
        <taxon>Holostei</taxon>
        <taxon>Semionotiformes</taxon>
        <taxon>Lepisosteidae</taxon>
        <taxon>Lepisosteus</taxon>
    </lineage>
</organism>
<dbReference type="RefSeq" id="XP_006627699.1">
    <property type="nucleotide sequence ID" value="XM_006627636.2"/>
</dbReference>
<keyword evidence="15" id="KW-1185">Reference proteome</keyword>
<dbReference type="GO" id="GO:0004930">
    <property type="term" value="F:G protein-coupled receptor activity"/>
    <property type="evidence" value="ECO:0000318"/>
    <property type="project" value="GO_Central"/>
</dbReference>
<reference evidence="15" key="1">
    <citation type="submission" date="2011-12" db="EMBL/GenBank/DDBJ databases">
        <title>The Draft Genome of Lepisosteus oculatus.</title>
        <authorList>
            <consortium name="The Broad Institute Genome Assembly &amp; Analysis Group"/>
            <consortium name="Computational R&amp;D Group"/>
            <consortium name="and Sequencing Platform"/>
            <person name="Di Palma F."/>
            <person name="Alfoldi J."/>
            <person name="Johnson J."/>
            <person name="Berlin A."/>
            <person name="Gnerre S."/>
            <person name="Jaffe D."/>
            <person name="MacCallum I."/>
            <person name="Young S."/>
            <person name="Walker B.J."/>
            <person name="Lander E.S."/>
            <person name="Lindblad-Toh K."/>
        </authorList>
    </citation>
    <scope>NUCLEOTIDE SEQUENCE [LARGE SCALE GENOMIC DNA]</scope>
</reference>
<reference evidence="14" key="2">
    <citation type="submission" date="2025-08" db="UniProtKB">
        <authorList>
            <consortium name="Ensembl"/>
        </authorList>
    </citation>
    <scope>IDENTIFICATION</scope>
</reference>
<feature type="transmembrane region" description="Helical" evidence="12">
    <location>
        <begin position="118"/>
        <end position="138"/>
    </location>
</feature>
<reference evidence="14" key="3">
    <citation type="submission" date="2025-09" db="UniProtKB">
        <authorList>
            <consortium name="Ensembl"/>
        </authorList>
    </citation>
    <scope>IDENTIFICATION</scope>
</reference>